<keyword evidence="3" id="KW-0804">Transcription</keyword>
<dbReference type="InterPro" id="IPR036271">
    <property type="entry name" value="Tet_transcr_reg_TetR-rel_C_sf"/>
</dbReference>
<evidence type="ECO:0000256" key="5">
    <source>
        <dbReference type="SAM" id="MobiDB-lite"/>
    </source>
</evidence>
<feature type="region of interest" description="Disordered" evidence="5">
    <location>
        <begin position="202"/>
        <end position="225"/>
    </location>
</feature>
<dbReference type="Gene3D" id="1.10.10.60">
    <property type="entry name" value="Homeodomain-like"/>
    <property type="match status" value="1"/>
</dbReference>
<name>A0A1X7N1B8_9HYPH</name>
<dbReference type="PANTHER" id="PTHR30055">
    <property type="entry name" value="HTH-TYPE TRANSCRIPTIONAL REGULATOR RUTR"/>
    <property type="match status" value="1"/>
</dbReference>
<evidence type="ECO:0000256" key="4">
    <source>
        <dbReference type="PROSITE-ProRule" id="PRU00335"/>
    </source>
</evidence>
<gene>
    <name evidence="7" type="ORF">SAMN02982922_1123</name>
</gene>
<evidence type="ECO:0000256" key="1">
    <source>
        <dbReference type="ARBA" id="ARBA00023015"/>
    </source>
</evidence>
<evidence type="ECO:0000256" key="3">
    <source>
        <dbReference type="ARBA" id="ARBA00023163"/>
    </source>
</evidence>
<dbReference type="SUPFAM" id="SSF48498">
    <property type="entry name" value="Tetracyclin repressor-like, C-terminal domain"/>
    <property type="match status" value="1"/>
</dbReference>
<evidence type="ECO:0000256" key="2">
    <source>
        <dbReference type="ARBA" id="ARBA00023125"/>
    </source>
</evidence>
<proteinExistence type="predicted"/>
<evidence type="ECO:0000259" key="6">
    <source>
        <dbReference type="PROSITE" id="PS50977"/>
    </source>
</evidence>
<dbReference type="PANTHER" id="PTHR30055:SF234">
    <property type="entry name" value="HTH-TYPE TRANSCRIPTIONAL REGULATOR BETI"/>
    <property type="match status" value="1"/>
</dbReference>
<dbReference type="Gene3D" id="1.10.357.10">
    <property type="entry name" value="Tetracycline Repressor, domain 2"/>
    <property type="match status" value="1"/>
</dbReference>
<organism evidence="7 8">
    <name type="scientific">Mesorhizobium australicum</name>
    <dbReference type="NCBI Taxonomy" id="536018"/>
    <lineage>
        <taxon>Bacteria</taxon>
        <taxon>Pseudomonadati</taxon>
        <taxon>Pseudomonadota</taxon>
        <taxon>Alphaproteobacteria</taxon>
        <taxon>Hyphomicrobiales</taxon>
        <taxon>Phyllobacteriaceae</taxon>
        <taxon>Mesorhizobium</taxon>
    </lineage>
</organism>
<protein>
    <submittedName>
        <fullName evidence="7">Transcriptional regulator, TetR family</fullName>
    </submittedName>
</protein>
<dbReference type="PRINTS" id="PR00455">
    <property type="entry name" value="HTHTETR"/>
</dbReference>
<dbReference type="RefSeq" id="WP_176247441.1">
    <property type="nucleotide sequence ID" value="NZ_FXBL01000004.1"/>
</dbReference>
<dbReference type="InterPro" id="IPR001647">
    <property type="entry name" value="HTH_TetR"/>
</dbReference>
<dbReference type="InterPro" id="IPR009057">
    <property type="entry name" value="Homeodomain-like_sf"/>
</dbReference>
<dbReference type="Proteomes" id="UP000193083">
    <property type="component" value="Unassembled WGS sequence"/>
</dbReference>
<accession>A0A1X7N1B8</accession>
<dbReference type="AlphaFoldDB" id="A0A1X7N1B8"/>
<dbReference type="Pfam" id="PF00440">
    <property type="entry name" value="TetR_N"/>
    <property type="match status" value="1"/>
</dbReference>
<keyword evidence="8" id="KW-1185">Reference proteome</keyword>
<dbReference type="SUPFAM" id="SSF46689">
    <property type="entry name" value="Homeodomain-like"/>
    <property type="match status" value="1"/>
</dbReference>
<dbReference type="Pfam" id="PF17932">
    <property type="entry name" value="TetR_C_24"/>
    <property type="match status" value="1"/>
</dbReference>
<keyword evidence="1" id="KW-0805">Transcription regulation</keyword>
<dbReference type="InterPro" id="IPR041490">
    <property type="entry name" value="KstR2_TetR_C"/>
</dbReference>
<keyword evidence="2 4" id="KW-0238">DNA-binding</keyword>
<dbReference type="EMBL" id="FXBL01000004">
    <property type="protein sequence ID" value="SMH31087.1"/>
    <property type="molecule type" value="Genomic_DNA"/>
</dbReference>
<feature type="compositionally biased region" description="Basic residues" evidence="5">
    <location>
        <begin position="214"/>
        <end position="225"/>
    </location>
</feature>
<dbReference type="InterPro" id="IPR050109">
    <property type="entry name" value="HTH-type_TetR-like_transc_reg"/>
</dbReference>
<evidence type="ECO:0000313" key="7">
    <source>
        <dbReference type="EMBL" id="SMH31087.1"/>
    </source>
</evidence>
<feature type="DNA-binding region" description="H-T-H motif" evidence="4">
    <location>
        <begin position="32"/>
        <end position="51"/>
    </location>
</feature>
<feature type="domain" description="HTH tetR-type" evidence="6">
    <location>
        <begin position="9"/>
        <end position="69"/>
    </location>
</feature>
<dbReference type="GO" id="GO:0000976">
    <property type="term" value="F:transcription cis-regulatory region binding"/>
    <property type="evidence" value="ECO:0007669"/>
    <property type="project" value="TreeGrafter"/>
</dbReference>
<dbReference type="GO" id="GO:0003700">
    <property type="term" value="F:DNA-binding transcription factor activity"/>
    <property type="evidence" value="ECO:0007669"/>
    <property type="project" value="TreeGrafter"/>
</dbReference>
<reference evidence="7 8" key="1">
    <citation type="submission" date="2017-04" db="EMBL/GenBank/DDBJ databases">
        <authorList>
            <person name="Afonso C.L."/>
            <person name="Miller P.J."/>
            <person name="Scott M.A."/>
            <person name="Spackman E."/>
            <person name="Goraichik I."/>
            <person name="Dimitrov K.M."/>
            <person name="Suarez D.L."/>
            <person name="Swayne D.E."/>
        </authorList>
    </citation>
    <scope>NUCLEOTIDE SEQUENCE [LARGE SCALE GENOMIC DNA]</scope>
    <source>
        <strain evidence="7 8">B5P</strain>
    </source>
</reference>
<sequence length="225" mass="24550">MTKKLAKSAISQKRVLDAAARIFRDYGYAGTTMRAIADEADLKAGSIYYHYKSKDDLISAVLDIGIRAVTDNVDKALKALPETATGRDRIEAAIRAHLSAIIEVGDYTLATRRALGQVPEAIRARNTRMRDTYGSVWQEILADAHDRGEFRTTANLTLARLFILGALNWTIEWFKPGGRSIDDVAREFASVVLDGLSGNGGSAAMAEELSPPAKAKRSSPRIRAV</sequence>
<evidence type="ECO:0000313" key="8">
    <source>
        <dbReference type="Proteomes" id="UP000193083"/>
    </source>
</evidence>
<dbReference type="PROSITE" id="PS50977">
    <property type="entry name" value="HTH_TETR_2"/>
    <property type="match status" value="1"/>
</dbReference>